<dbReference type="AlphaFoldDB" id="A0A383BX98"/>
<reference evidence="1" key="1">
    <citation type="submission" date="2018-05" db="EMBL/GenBank/DDBJ databases">
        <authorList>
            <person name="Lanie J.A."/>
            <person name="Ng W.-L."/>
            <person name="Kazmierczak K.M."/>
            <person name="Andrzejewski T.M."/>
            <person name="Davidsen T.M."/>
            <person name="Wayne K.J."/>
            <person name="Tettelin H."/>
            <person name="Glass J.I."/>
            <person name="Rusch D."/>
            <person name="Podicherti R."/>
            <person name="Tsui H.-C.T."/>
            <person name="Winkler M.E."/>
        </authorList>
    </citation>
    <scope>NUCLEOTIDE SEQUENCE</scope>
</reference>
<dbReference type="Gene3D" id="3.40.50.1820">
    <property type="entry name" value="alpha/beta hydrolase"/>
    <property type="match status" value="1"/>
</dbReference>
<gene>
    <name evidence="1" type="ORF">METZ01_LOCUS476882</name>
</gene>
<accession>A0A383BX98</accession>
<sequence length="85" mass="9233">MSQVRANGIDIEVETLGDPEDPTILLIMGLGAQLTAWPQGFCEKLVGLGYHVVLFDNRDVGLSTWFNDAPEPNMVVAYLGSLVGR</sequence>
<organism evidence="1">
    <name type="scientific">marine metagenome</name>
    <dbReference type="NCBI Taxonomy" id="408172"/>
    <lineage>
        <taxon>unclassified sequences</taxon>
        <taxon>metagenomes</taxon>
        <taxon>ecological metagenomes</taxon>
    </lineage>
</organism>
<proteinExistence type="predicted"/>
<dbReference type="InterPro" id="IPR029058">
    <property type="entry name" value="AB_hydrolase_fold"/>
</dbReference>
<dbReference type="SUPFAM" id="SSF53474">
    <property type="entry name" value="alpha/beta-Hydrolases"/>
    <property type="match status" value="1"/>
</dbReference>
<feature type="non-terminal residue" evidence="1">
    <location>
        <position position="85"/>
    </location>
</feature>
<dbReference type="EMBL" id="UINC01203661">
    <property type="protein sequence ID" value="SVE24028.1"/>
    <property type="molecule type" value="Genomic_DNA"/>
</dbReference>
<protein>
    <recommendedName>
        <fullName evidence="2">AB hydrolase-1 domain-containing protein</fullName>
    </recommendedName>
</protein>
<evidence type="ECO:0000313" key="1">
    <source>
        <dbReference type="EMBL" id="SVE24028.1"/>
    </source>
</evidence>
<name>A0A383BX98_9ZZZZ</name>
<evidence type="ECO:0008006" key="2">
    <source>
        <dbReference type="Google" id="ProtNLM"/>
    </source>
</evidence>